<feature type="domain" description="DUF222" evidence="1">
    <location>
        <begin position="46"/>
        <end position="359"/>
    </location>
</feature>
<reference evidence="2" key="1">
    <citation type="submission" date="2020-09" db="EMBL/GenBank/DDBJ databases">
        <title>Nocardioides sp. strain MJB4 16S ribosomal RNA gene Genome sequencing and assembly.</title>
        <authorList>
            <person name="Kim I."/>
        </authorList>
    </citation>
    <scope>NUCLEOTIDE SEQUENCE</scope>
    <source>
        <strain evidence="2">MJB4</strain>
    </source>
</reference>
<dbReference type="Gene3D" id="1.10.30.50">
    <property type="match status" value="1"/>
</dbReference>
<evidence type="ECO:0000313" key="3">
    <source>
        <dbReference type="Proteomes" id="UP000616839"/>
    </source>
</evidence>
<accession>A0A927K3W1</accession>
<dbReference type="RefSeq" id="WP_192143500.1">
    <property type="nucleotide sequence ID" value="NZ_JACYXZ010000003.1"/>
</dbReference>
<dbReference type="Pfam" id="PF02720">
    <property type="entry name" value="DUF222"/>
    <property type="match status" value="1"/>
</dbReference>
<protein>
    <submittedName>
        <fullName evidence="2">DUF222 domain-containing protein</fullName>
    </submittedName>
</protein>
<comment type="caution">
    <text evidence="2">The sequence shown here is derived from an EMBL/GenBank/DDBJ whole genome shotgun (WGS) entry which is preliminary data.</text>
</comment>
<evidence type="ECO:0000259" key="1">
    <source>
        <dbReference type="Pfam" id="PF02720"/>
    </source>
</evidence>
<dbReference type="EMBL" id="JACYXZ010000003">
    <property type="protein sequence ID" value="MBD8870162.1"/>
    <property type="molecule type" value="Genomic_DNA"/>
</dbReference>
<dbReference type="InterPro" id="IPR003615">
    <property type="entry name" value="HNH_nuc"/>
</dbReference>
<dbReference type="InterPro" id="IPR003870">
    <property type="entry name" value="DUF222"/>
</dbReference>
<proteinExistence type="predicted"/>
<evidence type="ECO:0000313" key="2">
    <source>
        <dbReference type="EMBL" id="MBD8870162.1"/>
    </source>
</evidence>
<dbReference type="Proteomes" id="UP000616839">
    <property type="component" value="Unassembled WGS sequence"/>
</dbReference>
<sequence>MDQSRTPSAVHPLLACAATVTEAVTEARMRPVELAGTEVKARALVDLTTAIGQLEALRLEVIAASGDVAHDAGARSVASWLAPTTRMEHRAAHRLECLATAIAGTGATWPRVGAALAAGELTREQAETIVRTLDDLADAAYTEAGNDGVAVEAEVLARAEQHLVAEGAHFAPTALRRLGEHVLEVVCPETYDQTQRRLLEGAEARAAAATRLTLHRRGDGTADLRARIPEIYATRLETHLHAFTAPRTRPAEGGTVPRRRRGDKALGEAFCAFLERLDPTVLPDHGGSATRVTVTIGLDTLLSGIGHATLADGTPVSAGHARRLACTAGILPAVLGGDSQVLDLGRTRRLFSSAQHHALALAHPTCRTRGCTVPAAWCEAHHETPWARGGRTDLTDGRLLCFHHHQRAHDPAYRTTRHPDGSLRFHRRL</sequence>
<keyword evidence="3" id="KW-1185">Reference proteome</keyword>
<organism evidence="2 3">
    <name type="scientific">Nocardioides donggukensis</name>
    <dbReference type="NCBI Taxonomy" id="2774019"/>
    <lineage>
        <taxon>Bacteria</taxon>
        <taxon>Bacillati</taxon>
        <taxon>Actinomycetota</taxon>
        <taxon>Actinomycetes</taxon>
        <taxon>Propionibacteriales</taxon>
        <taxon>Nocardioidaceae</taxon>
        <taxon>Nocardioides</taxon>
    </lineage>
</organism>
<dbReference type="AlphaFoldDB" id="A0A927K3W1"/>
<dbReference type="CDD" id="cd00085">
    <property type="entry name" value="HNHc"/>
    <property type="match status" value="1"/>
</dbReference>
<name>A0A927K3W1_9ACTN</name>
<gene>
    <name evidence="2" type="ORF">IE331_11060</name>
</gene>